<keyword evidence="13" id="KW-1185">Reference proteome</keyword>
<evidence type="ECO:0000256" key="5">
    <source>
        <dbReference type="PIRSR" id="PIRSR601548-10"/>
    </source>
</evidence>
<dbReference type="EMBL" id="QWGA01000003">
    <property type="protein sequence ID" value="RIJ31179.1"/>
    <property type="molecule type" value="Genomic_DNA"/>
</dbReference>
<feature type="active site" description="Proton donor 2" evidence="6">
    <location>
        <position position="522"/>
    </location>
</feature>
<dbReference type="PROSITE" id="PS51257">
    <property type="entry name" value="PROKAR_LIPOPROTEIN"/>
    <property type="match status" value="1"/>
</dbReference>
<keyword evidence="2 9" id="KW-1015">Disulfide bond</keyword>
<dbReference type="FunFam" id="1.10.1370.30:FF:000005">
    <property type="entry name" value="Angiotensin-converting enzyme"/>
    <property type="match status" value="1"/>
</dbReference>
<name>A0A399RMS7_9PROT</name>
<keyword evidence="8" id="KW-0862">Zinc</keyword>
<dbReference type="Gene3D" id="1.10.1370.30">
    <property type="match status" value="1"/>
</dbReference>
<dbReference type="Proteomes" id="UP000265845">
    <property type="component" value="Unassembled WGS sequence"/>
</dbReference>
<dbReference type="Pfam" id="PF01401">
    <property type="entry name" value="Peptidase_M2"/>
    <property type="match status" value="1"/>
</dbReference>
<feature type="binding site" evidence="8">
    <location>
        <position position="420"/>
    </location>
    <ligand>
        <name>Zn(2+)</name>
        <dbReference type="ChEBI" id="CHEBI:29105"/>
        <label>1</label>
        <note>catalytic</note>
    </ligand>
</feature>
<sequence length="624" mass="69544">MKTSLISTSVLALSAALLVSCTNNSGDVPPAEVPVPPMAGDPVEAESTEVAEARAFLERADAELGQMSKEISPIFWEQATNITDETNAAAAEAGARATTLAVSLANESKQFNDVDLPADLARKMQRLQSGVTIPAPSTEGAAEELSQITTGLEATYGTGTFNYKGEDLNLDQLSTIIETSRDPEELQAVWEGWRTVSPPMKDDYARMVEIANEGATELGYDNLKTMWLSKYDMPPEEMATEVDRLWSQVSPLYEELHCYVRAELNEEYGDDVQPATGPIRADLLGNMWSQQWSNIYPLVEPEGLPGQGYNLTDELVAADYDAIEMVETAEAFFVSLGLDPLPQTFWERSMIVRPEDREVVCHASAWDLDDEEDVRIKMCTEVNAEDFYTVHHELGHNYYQRAYKDVDYLYKDGAHDGFHEAIGDFIALSITPSYLVDIGLITEDQVPGEEADISLLMNTALDKIAFLPFAITVDSWRWDVLDGTTQPADYNDAWWAKRTQYQGIVPPGPRPADAFDPGAKYHIPGNTPYLRYFLSYIMQFQFHKAACEQAGWDGPLHRCSIYGNEEVGARFNAMMEMGASEPWPDVLETFTGTREMDGSAIIEYFDPLIGYLEEQNEGRSCGWK</sequence>
<dbReference type="RefSeq" id="WP_119452680.1">
    <property type="nucleotide sequence ID" value="NZ_QWGA01000003.1"/>
</dbReference>
<dbReference type="PANTHER" id="PTHR10514">
    <property type="entry name" value="ANGIOTENSIN-CONVERTING ENZYME"/>
    <property type="match status" value="1"/>
</dbReference>
<gene>
    <name evidence="12" type="ORF">D1222_02630</name>
</gene>
<evidence type="ECO:0000256" key="9">
    <source>
        <dbReference type="PIRSR" id="PIRSR601548-4"/>
    </source>
</evidence>
<keyword evidence="1 11" id="KW-0732">Signal</keyword>
<dbReference type="GO" id="GO:0008237">
    <property type="term" value="F:metallopeptidase activity"/>
    <property type="evidence" value="ECO:0007669"/>
    <property type="project" value="InterPro"/>
</dbReference>
<feature type="binding site" evidence="7">
    <location>
        <position position="531"/>
    </location>
    <ligand>
        <name>chloride</name>
        <dbReference type="ChEBI" id="CHEBI:17996"/>
        <label>1</label>
    </ligand>
</feature>
<feature type="glycosylation site" description="N-linked (GlcNAc...) asparagine" evidence="5">
    <location>
        <position position="81"/>
    </location>
</feature>
<keyword evidence="8" id="KW-0479">Metal-binding</keyword>
<feature type="binding site" evidence="10">
    <location>
        <position position="392"/>
    </location>
    <ligand>
        <name>Zn(2+)</name>
        <dbReference type="ChEBI" id="CHEBI:29105"/>
        <label>2</label>
        <note>catalytic</note>
    </ligand>
</feature>
<feature type="active site" description="Proton acceptor 2" evidence="6">
    <location>
        <position position="393"/>
    </location>
</feature>
<evidence type="ECO:0000256" key="7">
    <source>
        <dbReference type="PIRSR" id="PIRSR601548-2"/>
    </source>
</evidence>
<evidence type="ECO:0000256" key="10">
    <source>
        <dbReference type="PIRSR" id="PIRSR601548-8"/>
    </source>
</evidence>
<feature type="disulfide bond" evidence="9">
    <location>
        <begin position="361"/>
        <end position="379"/>
    </location>
</feature>
<evidence type="ECO:0000256" key="8">
    <source>
        <dbReference type="PIRSR" id="PIRSR601548-3"/>
    </source>
</evidence>
<evidence type="ECO:0000256" key="4">
    <source>
        <dbReference type="PIRSR" id="PIRSR601548-1"/>
    </source>
</evidence>
<dbReference type="GO" id="GO:0008241">
    <property type="term" value="F:peptidyl-dipeptidase activity"/>
    <property type="evidence" value="ECO:0007669"/>
    <property type="project" value="InterPro"/>
</dbReference>
<proteinExistence type="predicted"/>
<dbReference type="CDD" id="cd06461">
    <property type="entry name" value="M2_ACE"/>
    <property type="match status" value="1"/>
</dbReference>
<evidence type="ECO:0000256" key="2">
    <source>
        <dbReference type="ARBA" id="ARBA00023157"/>
    </source>
</evidence>
<dbReference type="PANTHER" id="PTHR10514:SF27">
    <property type="entry name" value="ANGIOTENSIN-CONVERTING ENZYME"/>
    <property type="match status" value="1"/>
</dbReference>
<comment type="caution">
    <text evidence="12">The sequence shown here is derived from an EMBL/GenBank/DDBJ whole genome shotgun (WGS) entry which is preliminary data.</text>
</comment>
<keyword evidence="3 5" id="KW-0325">Glycoprotein</keyword>
<feature type="signal peptide" evidence="11">
    <location>
        <begin position="1"/>
        <end position="25"/>
    </location>
</feature>
<feature type="active site" description="Proton donor 1" evidence="4">
    <location>
        <position position="522"/>
    </location>
</feature>
<feature type="binding site" evidence="8">
    <location>
        <position position="392"/>
    </location>
    <ligand>
        <name>Zn(2+)</name>
        <dbReference type="ChEBI" id="CHEBI:29105"/>
        <label>1</label>
        <note>catalytic</note>
    </ligand>
</feature>
<evidence type="ECO:0000256" key="6">
    <source>
        <dbReference type="PIRSR" id="PIRSR601548-11"/>
    </source>
</evidence>
<feature type="chain" id="PRO_5017219584" evidence="11">
    <location>
        <begin position="26"/>
        <end position="624"/>
    </location>
</feature>
<evidence type="ECO:0000313" key="12">
    <source>
        <dbReference type="EMBL" id="RIJ31179.1"/>
    </source>
</evidence>
<dbReference type="OrthoDB" id="5241329at2"/>
<evidence type="ECO:0000313" key="13">
    <source>
        <dbReference type="Proteomes" id="UP000265845"/>
    </source>
</evidence>
<dbReference type="PROSITE" id="PS52011">
    <property type="entry name" value="PEPTIDASE_M2"/>
    <property type="match status" value="1"/>
</dbReference>
<dbReference type="SUPFAM" id="SSF55486">
    <property type="entry name" value="Metalloproteases ('zincins'), catalytic domain"/>
    <property type="match status" value="1"/>
</dbReference>
<protein>
    <submittedName>
        <fullName evidence="12">Peptidase M2 family protein</fullName>
    </submittedName>
</protein>
<organism evidence="12 13">
    <name type="scientific">Henriciella algicola</name>
    <dbReference type="NCBI Taxonomy" id="1608422"/>
    <lineage>
        <taxon>Bacteria</taxon>
        <taxon>Pseudomonadati</taxon>
        <taxon>Pseudomonadota</taxon>
        <taxon>Alphaproteobacteria</taxon>
        <taxon>Hyphomonadales</taxon>
        <taxon>Hyphomonadaceae</taxon>
        <taxon>Henriciella</taxon>
    </lineage>
</organism>
<evidence type="ECO:0000256" key="1">
    <source>
        <dbReference type="ARBA" id="ARBA00022729"/>
    </source>
</evidence>
<dbReference type="GO" id="GO:0016020">
    <property type="term" value="C:membrane"/>
    <property type="evidence" value="ECO:0007669"/>
    <property type="project" value="InterPro"/>
</dbReference>
<feature type="binding site" evidence="8">
    <location>
        <position position="396"/>
    </location>
    <ligand>
        <name>Zn(2+)</name>
        <dbReference type="ChEBI" id="CHEBI:29105"/>
        <label>1</label>
        <note>catalytic</note>
    </ligand>
</feature>
<dbReference type="AlphaFoldDB" id="A0A399RMS7"/>
<reference evidence="12 13" key="1">
    <citation type="submission" date="2018-08" db="EMBL/GenBank/DDBJ databases">
        <title>Henriciella mobilis sp. nov., isolated from seawater.</title>
        <authorList>
            <person name="Cheng H."/>
            <person name="Wu Y.-H."/>
            <person name="Xu X.-W."/>
            <person name="Guo L.-L."/>
        </authorList>
    </citation>
    <scope>NUCLEOTIDE SEQUENCE [LARGE SCALE GENOMIC DNA]</scope>
    <source>
        <strain evidence="12 13">CCUG67844</strain>
    </source>
</reference>
<dbReference type="GO" id="GO:0006508">
    <property type="term" value="P:proteolysis"/>
    <property type="evidence" value="ECO:0007669"/>
    <property type="project" value="InterPro"/>
</dbReference>
<dbReference type="InterPro" id="IPR001548">
    <property type="entry name" value="Peptidase_M2"/>
</dbReference>
<evidence type="ECO:0000256" key="3">
    <source>
        <dbReference type="ARBA" id="ARBA00023180"/>
    </source>
</evidence>
<feature type="binding site" evidence="7">
    <location>
        <position position="231"/>
    </location>
    <ligand>
        <name>chloride</name>
        <dbReference type="ChEBI" id="CHEBI:17996"/>
        <label>1</label>
    </ligand>
</feature>
<feature type="binding site" evidence="10">
    <location>
        <position position="420"/>
    </location>
    <ligand>
        <name>Zn(2+)</name>
        <dbReference type="ChEBI" id="CHEBI:29105"/>
        <label>2</label>
        <note>catalytic</note>
    </ligand>
</feature>
<accession>A0A399RMS7</accession>
<feature type="disulfide bond" evidence="9">
    <location>
        <begin position="547"/>
        <end position="559"/>
    </location>
</feature>
<feature type="binding site" evidence="10">
    <location>
        <position position="396"/>
    </location>
    <ligand>
        <name>Zn(2+)</name>
        <dbReference type="ChEBI" id="CHEBI:29105"/>
        <label>2</label>
        <note>catalytic</note>
    </ligand>
</feature>
<evidence type="ECO:0000256" key="11">
    <source>
        <dbReference type="SAM" id="SignalP"/>
    </source>
</evidence>
<dbReference type="PRINTS" id="PR00791">
    <property type="entry name" value="PEPDIPTASEA"/>
</dbReference>
<feature type="active site" description="Proton acceptor 1" evidence="4">
    <location>
        <position position="393"/>
    </location>
</feature>